<dbReference type="PANTHER" id="PTHR35335:SF1">
    <property type="entry name" value="UPF0716 PROTEIN FXSA"/>
    <property type="match status" value="1"/>
</dbReference>
<keyword evidence="2" id="KW-0812">Transmembrane</keyword>
<evidence type="ECO:0000313" key="3">
    <source>
        <dbReference type="EMBL" id="MBO8187824.1"/>
    </source>
</evidence>
<dbReference type="Proteomes" id="UP001518976">
    <property type="component" value="Unassembled WGS sequence"/>
</dbReference>
<evidence type="ECO:0000256" key="2">
    <source>
        <dbReference type="SAM" id="Phobius"/>
    </source>
</evidence>
<keyword evidence="2" id="KW-1133">Transmembrane helix</keyword>
<proteinExistence type="predicted"/>
<dbReference type="NCBIfam" id="NF008528">
    <property type="entry name" value="PRK11463.1-2"/>
    <property type="match status" value="1"/>
</dbReference>
<dbReference type="RefSeq" id="WP_209266630.1">
    <property type="nucleotide sequence ID" value="NZ_JAFFZN010000019.1"/>
</dbReference>
<feature type="compositionally biased region" description="Basic residues" evidence="1">
    <location>
        <begin position="32"/>
        <end position="44"/>
    </location>
</feature>
<keyword evidence="2" id="KW-0472">Membrane</keyword>
<feature type="compositionally biased region" description="Gly residues" evidence="1">
    <location>
        <begin position="15"/>
        <end position="31"/>
    </location>
</feature>
<organism evidence="3 4">
    <name type="scientific">Streptomyces spirodelae</name>
    <dbReference type="NCBI Taxonomy" id="2812904"/>
    <lineage>
        <taxon>Bacteria</taxon>
        <taxon>Bacillati</taxon>
        <taxon>Actinomycetota</taxon>
        <taxon>Actinomycetes</taxon>
        <taxon>Kitasatosporales</taxon>
        <taxon>Streptomycetaceae</taxon>
        <taxon>Streptomyces</taxon>
    </lineage>
</organism>
<sequence length="222" mass="23046">MTTRAPFPYEPQGQDSGGADGGPGQGAGARSGGKHPPRPPRSKGRTLLPLAIAAWAVLEIWLLTLLGQAAGGLTVFLVLAGGFVLGAAAIKRAGRRAWRNLAETVQRAQDQARGGGEAGAPGDETAAEGRGGNGTAMLGGLLLMIPGLVSDAAGLLCLFPPTAKLLRGTVQRSLDRRSGFPRGTLGDAYQQARTAEQQVRMHRPDGKVVQGEVVRDDEQRGE</sequence>
<dbReference type="PANTHER" id="PTHR35335">
    <property type="entry name" value="UPF0716 PROTEIN FXSA"/>
    <property type="match status" value="1"/>
</dbReference>
<evidence type="ECO:0000313" key="4">
    <source>
        <dbReference type="Proteomes" id="UP001518976"/>
    </source>
</evidence>
<gene>
    <name evidence="3" type="ORF">JW592_20495</name>
</gene>
<protein>
    <submittedName>
        <fullName evidence="3">FxsA family protein</fullName>
    </submittedName>
</protein>
<dbReference type="Pfam" id="PF04186">
    <property type="entry name" value="FxsA"/>
    <property type="match status" value="1"/>
</dbReference>
<dbReference type="NCBIfam" id="NF008527">
    <property type="entry name" value="PRK11463.1-1"/>
    <property type="match status" value="1"/>
</dbReference>
<name>A0ABS3WXM8_9ACTN</name>
<feature type="transmembrane region" description="Helical" evidence="2">
    <location>
        <begin position="46"/>
        <end position="63"/>
    </location>
</feature>
<reference evidence="3 4" key="1">
    <citation type="submission" date="2021-02" db="EMBL/GenBank/DDBJ databases">
        <title>Streptomyces spirodelae sp. nov., isolated from duckweed.</title>
        <authorList>
            <person name="Saimee Y."/>
            <person name="Duangmal K."/>
        </authorList>
    </citation>
    <scope>NUCLEOTIDE SEQUENCE [LARGE SCALE GENOMIC DNA]</scope>
    <source>
        <strain evidence="3 4">DW4-2</strain>
    </source>
</reference>
<dbReference type="InterPro" id="IPR007313">
    <property type="entry name" value="FxsA"/>
</dbReference>
<dbReference type="EMBL" id="JAFFZN010000019">
    <property type="protein sequence ID" value="MBO8187824.1"/>
    <property type="molecule type" value="Genomic_DNA"/>
</dbReference>
<comment type="caution">
    <text evidence="3">The sequence shown here is derived from an EMBL/GenBank/DDBJ whole genome shotgun (WGS) entry which is preliminary data.</text>
</comment>
<feature type="region of interest" description="Disordered" evidence="1">
    <location>
        <begin position="108"/>
        <end position="131"/>
    </location>
</feature>
<accession>A0ABS3WXM8</accession>
<feature type="transmembrane region" description="Helical" evidence="2">
    <location>
        <begin position="69"/>
        <end position="90"/>
    </location>
</feature>
<keyword evidence="4" id="KW-1185">Reference proteome</keyword>
<evidence type="ECO:0000256" key="1">
    <source>
        <dbReference type="SAM" id="MobiDB-lite"/>
    </source>
</evidence>
<feature type="region of interest" description="Disordered" evidence="1">
    <location>
        <begin position="1"/>
        <end position="44"/>
    </location>
</feature>